<comment type="similarity">
    <text evidence="7">Belongs to the binding-protein-dependent transport system permease family.</text>
</comment>
<dbReference type="GO" id="GO:0005886">
    <property type="term" value="C:plasma membrane"/>
    <property type="evidence" value="ECO:0007669"/>
    <property type="project" value="UniProtKB-SubCell"/>
</dbReference>
<keyword evidence="6 7" id="KW-0472">Membrane</keyword>
<evidence type="ECO:0000313" key="8">
    <source>
        <dbReference type="EMBL" id="SFF61210.1"/>
    </source>
</evidence>
<organism evidence="8 9">
    <name type="scientific">Clostridium cadaveris</name>
    <dbReference type="NCBI Taxonomy" id="1529"/>
    <lineage>
        <taxon>Bacteria</taxon>
        <taxon>Bacillati</taxon>
        <taxon>Bacillota</taxon>
        <taxon>Clostridia</taxon>
        <taxon>Eubacteriales</taxon>
        <taxon>Clostridiaceae</taxon>
        <taxon>Clostridium</taxon>
    </lineage>
</organism>
<dbReference type="OrthoDB" id="9769919at2"/>
<dbReference type="InterPro" id="IPR035906">
    <property type="entry name" value="MetI-like_sf"/>
</dbReference>
<evidence type="ECO:0000256" key="1">
    <source>
        <dbReference type="ARBA" id="ARBA00004651"/>
    </source>
</evidence>
<dbReference type="Pfam" id="PF19300">
    <property type="entry name" value="BPD_transp_1_N"/>
    <property type="match status" value="1"/>
</dbReference>
<feature type="transmembrane region" description="Helical" evidence="7">
    <location>
        <begin position="103"/>
        <end position="126"/>
    </location>
</feature>
<name>A0A1I2K4V0_9CLOT</name>
<dbReference type="PROSITE" id="PS50928">
    <property type="entry name" value="ABC_TM1"/>
    <property type="match status" value="1"/>
</dbReference>
<dbReference type="GO" id="GO:0055085">
    <property type="term" value="P:transmembrane transport"/>
    <property type="evidence" value="ECO:0007669"/>
    <property type="project" value="InterPro"/>
</dbReference>
<evidence type="ECO:0000256" key="2">
    <source>
        <dbReference type="ARBA" id="ARBA00022448"/>
    </source>
</evidence>
<dbReference type="SUPFAM" id="SSF161098">
    <property type="entry name" value="MetI-like"/>
    <property type="match status" value="1"/>
</dbReference>
<dbReference type="Pfam" id="PF00528">
    <property type="entry name" value="BPD_transp_1"/>
    <property type="match status" value="1"/>
</dbReference>
<dbReference type="STRING" id="1529.SAMN04487885_10476"/>
<dbReference type="GeneID" id="90543767"/>
<dbReference type="InterPro" id="IPR045621">
    <property type="entry name" value="BPD_transp_1_N"/>
</dbReference>
<evidence type="ECO:0000256" key="3">
    <source>
        <dbReference type="ARBA" id="ARBA00022475"/>
    </source>
</evidence>
<keyword evidence="2 7" id="KW-0813">Transport</keyword>
<protein>
    <submittedName>
        <fullName evidence="8">Peptide/nickel transport system permease protein</fullName>
    </submittedName>
</protein>
<evidence type="ECO:0000256" key="7">
    <source>
        <dbReference type="RuleBase" id="RU363032"/>
    </source>
</evidence>
<evidence type="ECO:0000313" key="9">
    <source>
        <dbReference type="Proteomes" id="UP000182135"/>
    </source>
</evidence>
<comment type="subcellular location">
    <subcellularLocation>
        <location evidence="1 7">Cell membrane</location>
        <topology evidence="1 7">Multi-pass membrane protein</topology>
    </subcellularLocation>
</comment>
<dbReference type="RefSeq" id="WP_027637492.1">
    <property type="nucleotide sequence ID" value="NZ_BAAACD010000045.1"/>
</dbReference>
<keyword evidence="3" id="KW-1003">Cell membrane</keyword>
<feature type="transmembrane region" description="Helical" evidence="7">
    <location>
        <begin position="186"/>
        <end position="207"/>
    </location>
</feature>
<dbReference type="InterPro" id="IPR000515">
    <property type="entry name" value="MetI-like"/>
</dbReference>
<accession>A0A1I2K4V0</accession>
<dbReference type="EMBL" id="FOOE01000004">
    <property type="protein sequence ID" value="SFF61210.1"/>
    <property type="molecule type" value="Genomic_DNA"/>
</dbReference>
<keyword evidence="9" id="KW-1185">Reference proteome</keyword>
<feature type="transmembrane region" description="Helical" evidence="7">
    <location>
        <begin position="244"/>
        <end position="270"/>
    </location>
</feature>
<dbReference type="PANTHER" id="PTHR43163">
    <property type="entry name" value="DIPEPTIDE TRANSPORT SYSTEM PERMEASE PROTEIN DPPB-RELATED"/>
    <property type="match status" value="1"/>
</dbReference>
<evidence type="ECO:0000256" key="4">
    <source>
        <dbReference type="ARBA" id="ARBA00022692"/>
    </source>
</evidence>
<reference evidence="8 9" key="1">
    <citation type="submission" date="2016-10" db="EMBL/GenBank/DDBJ databases">
        <authorList>
            <person name="de Groot N.N."/>
        </authorList>
    </citation>
    <scope>NUCLEOTIDE SEQUENCE [LARGE SCALE GENOMIC DNA]</scope>
    <source>
        <strain evidence="8 9">NLAE-zl-G419</strain>
    </source>
</reference>
<dbReference type="Proteomes" id="UP000182135">
    <property type="component" value="Unassembled WGS sequence"/>
</dbReference>
<dbReference type="eggNOG" id="COG0601">
    <property type="taxonomic scope" value="Bacteria"/>
</dbReference>
<feature type="transmembrane region" description="Helical" evidence="7">
    <location>
        <begin position="290"/>
        <end position="312"/>
    </location>
</feature>
<keyword evidence="4 7" id="KW-0812">Transmembrane</keyword>
<feature type="transmembrane region" description="Helical" evidence="7">
    <location>
        <begin position="12"/>
        <end position="30"/>
    </location>
</feature>
<dbReference type="PANTHER" id="PTHR43163:SF6">
    <property type="entry name" value="DIPEPTIDE TRANSPORT SYSTEM PERMEASE PROTEIN DPPB-RELATED"/>
    <property type="match status" value="1"/>
</dbReference>
<dbReference type="AlphaFoldDB" id="A0A1I2K4V0"/>
<evidence type="ECO:0000256" key="6">
    <source>
        <dbReference type="ARBA" id="ARBA00023136"/>
    </source>
</evidence>
<gene>
    <name evidence="8" type="ORF">SAMN04487885_10476</name>
</gene>
<dbReference type="CDD" id="cd06261">
    <property type="entry name" value="TM_PBP2"/>
    <property type="match status" value="1"/>
</dbReference>
<feature type="transmembrane region" description="Helical" evidence="7">
    <location>
        <begin position="138"/>
        <end position="166"/>
    </location>
</feature>
<sequence length="327" mass="36242">MKQLKFLGLKFLRGCSLLIGLSILTFIMMYNSPIDPISAYIGGDVSITTEQREALEEYWGLNNPPQEQYLTWLKNFASGDMGTSKIYRRPVSNIISEKFTASFVLMGISWILSGVIGFCLGILAAVKKGKPLDKIIKCLSYIQASVPTFWLGLMLLIIFSVWLRWFPIGISVPIGVMSSEVTLWNHIHHMILPIITLSVLGIANVTLHTREKMIDVLNSEYILFAKARGERSWEIIKNHGIRNVALPAITLHFAYFGELFGGSVLAEQVFSYPGLGSTLTEAGLKSDLPLLMGIVVVSAVFVFTGNMIADILNAIINPRLKEGNSLD</sequence>
<keyword evidence="5 7" id="KW-1133">Transmembrane helix</keyword>
<evidence type="ECO:0000256" key="5">
    <source>
        <dbReference type="ARBA" id="ARBA00022989"/>
    </source>
</evidence>
<proteinExistence type="inferred from homology"/>
<dbReference type="Gene3D" id="1.10.3720.10">
    <property type="entry name" value="MetI-like"/>
    <property type="match status" value="1"/>
</dbReference>